<name>A0A5N7ABZ9_9EURO</name>
<dbReference type="EMBL" id="ML737598">
    <property type="protein sequence ID" value="KAE8367421.1"/>
    <property type="molecule type" value="Genomic_DNA"/>
</dbReference>
<keyword evidence="3" id="KW-1185">Reference proteome</keyword>
<accession>A0A5N7ABZ9</accession>
<feature type="transmembrane region" description="Helical" evidence="1">
    <location>
        <begin position="17"/>
        <end position="35"/>
    </location>
</feature>
<keyword evidence="1" id="KW-0812">Transmembrane</keyword>
<keyword evidence="1" id="KW-0472">Membrane</keyword>
<protein>
    <submittedName>
        <fullName evidence="2">Uncharacterized protein</fullName>
    </submittedName>
</protein>
<keyword evidence="1" id="KW-1133">Transmembrane helix</keyword>
<evidence type="ECO:0000313" key="3">
    <source>
        <dbReference type="Proteomes" id="UP000326268"/>
    </source>
</evidence>
<proteinExistence type="predicted"/>
<gene>
    <name evidence="2" type="ORF">BDV27DRAFT_73003</name>
</gene>
<sequence length="51" mass="5789">MSLGLHLSSSSRSPRDIFYILLGVRVLLGIFRYVFNLTCQSCRLPHTFCAV</sequence>
<dbReference type="OrthoDB" id="5399555at2759"/>
<dbReference type="GeneID" id="43661881"/>
<evidence type="ECO:0000313" key="2">
    <source>
        <dbReference type="EMBL" id="KAE8367421.1"/>
    </source>
</evidence>
<organism evidence="2 3">
    <name type="scientific">Aspergillus caelatus</name>
    <dbReference type="NCBI Taxonomy" id="61420"/>
    <lineage>
        <taxon>Eukaryota</taxon>
        <taxon>Fungi</taxon>
        <taxon>Dikarya</taxon>
        <taxon>Ascomycota</taxon>
        <taxon>Pezizomycotina</taxon>
        <taxon>Eurotiomycetes</taxon>
        <taxon>Eurotiomycetidae</taxon>
        <taxon>Eurotiales</taxon>
        <taxon>Aspergillaceae</taxon>
        <taxon>Aspergillus</taxon>
        <taxon>Aspergillus subgen. Circumdati</taxon>
    </lineage>
</organism>
<dbReference type="Proteomes" id="UP000326268">
    <property type="component" value="Unassembled WGS sequence"/>
</dbReference>
<dbReference type="AlphaFoldDB" id="A0A5N7ABZ9"/>
<reference evidence="2 3" key="1">
    <citation type="submission" date="2019-04" db="EMBL/GenBank/DDBJ databases">
        <title>Friends and foes A comparative genomics studyof 23 Aspergillus species from section Flavi.</title>
        <authorList>
            <consortium name="DOE Joint Genome Institute"/>
            <person name="Kjaerbolling I."/>
            <person name="Vesth T."/>
            <person name="Frisvad J.C."/>
            <person name="Nybo J.L."/>
            <person name="Theobald S."/>
            <person name="Kildgaard S."/>
            <person name="Isbrandt T."/>
            <person name="Kuo A."/>
            <person name="Sato A."/>
            <person name="Lyhne E.K."/>
            <person name="Kogle M.E."/>
            <person name="Wiebenga A."/>
            <person name="Kun R.S."/>
            <person name="Lubbers R.J."/>
            <person name="Makela M.R."/>
            <person name="Barry K."/>
            <person name="Chovatia M."/>
            <person name="Clum A."/>
            <person name="Daum C."/>
            <person name="Haridas S."/>
            <person name="He G."/>
            <person name="LaButti K."/>
            <person name="Lipzen A."/>
            <person name="Mondo S."/>
            <person name="Riley R."/>
            <person name="Salamov A."/>
            <person name="Simmons B.A."/>
            <person name="Magnuson J.K."/>
            <person name="Henrissat B."/>
            <person name="Mortensen U.H."/>
            <person name="Larsen T.O."/>
            <person name="Devries R.P."/>
            <person name="Grigoriev I.V."/>
            <person name="Machida M."/>
            <person name="Baker S.E."/>
            <person name="Andersen M.R."/>
        </authorList>
    </citation>
    <scope>NUCLEOTIDE SEQUENCE [LARGE SCALE GENOMIC DNA]</scope>
    <source>
        <strain evidence="2 3">CBS 763.97</strain>
    </source>
</reference>
<dbReference type="RefSeq" id="XP_031930502.1">
    <property type="nucleotide sequence ID" value="XM_032077435.1"/>
</dbReference>
<evidence type="ECO:0000256" key="1">
    <source>
        <dbReference type="SAM" id="Phobius"/>
    </source>
</evidence>